<protein>
    <submittedName>
        <fullName evidence="1">FAD-binding oxidoreductase</fullName>
    </submittedName>
</protein>
<name>A0A7Y6RF67_9GAMM</name>
<comment type="caution">
    <text evidence="1">The sequence shown here is derived from an EMBL/GenBank/DDBJ whole genome shotgun (WGS) entry which is preliminary data.</text>
</comment>
<evidence type="ECO:0000313" key="2">
    <source>
        <dbReference type="Proteomes" id="UP000589984"/>
    </source>
</evidence>
<feature type="non-terminal residue" evidence="1">
    <location>
        <position position="85"/>
    </location>
</feature>
<proteinExistence type="predicted"/>
<sequence length="85" mass="9270">MIARLDTATANPVITLAAPYLSFLEALKSAGFEGEIAPDYANRTVLATDNSIYQRLPQAAVYPKHAEDLERLTRLAAQTSHRGIV</sequence>
<dbReference type="SUPFAM" id="SSF56176">
    <property type="entry name" value="FAD-binding/transporter-associated domain-like"/>
    <property type="match status" value="1"/>
</dbReference>
<gene>
    <name evidence="1" type="ORF">HUO07_15000</name>
</gene>
<dbReference type="GO" id="GO:0050660">
    <property type="term" value="F:flavin adenine dinucleotide binding"/>
    <property type="evidence" value="ECO:0007669"/>
    <property type="project" value="InterPro"/>
</dbReference>
<dbReference type="Proteomes" id="UP000589984">
    <property type="component" value="Unassembled WGS sequence"/>
</dbReference>
<reference evidence="1 2" key="1">
    <citation type="submission" date="2020-06" db="EMBL/GenBank/DDBJ databases">
        <title>Halomonas sp. QX-1 draft genome sequence.</title>
        <authorList>
            <person name="Qiu X."/>
        </authorList>
    </citation>
    <scope>NUCLEOTIDE SEQUENCE [LARGE SCALE GENOMIC DNA]</scope>
    <source>
        <strain evidence="1 2">QX-1</strain>
    </source>
</reference>
<dbReference type="InterPro" id="IPR036318">
    <property type="entry name" value="FAD-bd_PCMH-like_sf"/>
</dbReference>
<evidence type="ECO:0000313" key="1">
    <source>
        <dbReference type="EMBL" id="NVF15474.1"/>
    </source>
</evidence>
<organism evidence="1 2">
    <name type="scientific">Vreelandella maris</name>
    <dbReference type="NCBI Taxonomy" id="2729617"/>
    <lineage>
        <taxon>Bacteria</taxon>
        <taxon>Pseudomonadati</taxon>
        <taxon>Pseudomonadota</taxon>
        <taxon>Gammaproteobacteria</taxon>
        <taxon>Oceanospirillales</taxon>
        <taxon>Halomonadaceae</taxon>
        <taxon>Vreelandella</taxon>
    </lineage>
</organism>
<accession>A0A7Y6RF67</accession>
<dbReference type="RefSeq" id="WP_176304224.1">
    <property type="nucleotide sequence ID" value="NZ_JABWCV010000018.1"/>
</dbReference>
<dbReference type="EMBL" id="JABWCV010000018">
    <property type="protein sequence ID" value="NVF15474.1"/>
    <property type="molecule type" value="Genomic_DNA"/>
</dbReference>
<keyword evidence="2" id="KW-1185">Reference proteome</keyword>
<dbReference type="AlphaFoldDB" id="A0A7Y6RF67"/>